<evidence type="ECO:0000313" key="7">
    <source>
        <dbReference type="EMBL" id="RLL24601.1"/>
    </source>
</evidence>
<sequence>MMHVAPARHWQHSLQLLRDGNQRFQQQKMNHILQHNLHAMLQGQSPHAAIVSCSDSRVSPDIIFDCSLGDLFIIQNAGNVCDASVLGSIQYAVQSLEIPLIVVMGHTGCGAVSAAYEGATLEGPLKQLVACISPHLSEHSLQASIEQHALQTADTIAQALLPHQAQIIPELKIVAGLYHLDSGAVEWLEHTSTEQDLQSFNRTVLDI</sequence>
<evidence type="ECO:0000256" key="1">
    <source>
        <dbReference type="ARBA" id="ARBA00006217"/>
    </source>
</evidence>
<gene>
    <name evidence="7" type="ORF">D9K81_01040</name>
</gene>
<dbReference type="SUPFAM" id="SSF53056">
    <property type="entry name" value="beta-carbonic anhydrase, cab"/>
    <property type="match status" value="1"/>
</dbReference>
<proteinExistence type="inferred from homology"/>
<evidence type="ECO:0000256" key="6">
    <source>
        <dbReference type="RuleBase" id="RU003956"/>
    </source>
</evidence>
<reference evidence="7 8" key="1">
    <citation type="submission" date="2018-09" db="EMBL/GenBank/DDBJ databases">
        <title>The draft genome of Acinetobacter sp. strains.</title>
        <authorList>
            <person name="Qin J."/>
            <person name="Feng Y."/>
            <person name="Zong Z."/>
        </authorList>
    </citation>
    <scope>NUCLEOTIDE SEQUENCE [LARGE SCALE GENOMIC DNA]</scope>
    <source>
        <strain evidence="7 8">WCHAc060005</strain>
    </source>
</reference>
<organism evidence="7 8">
    <name type="scientific">Acinetobacter chengduensis</name>
    <dbReference type="NCBI Taxonomy" id="2420890"/>
    <lineage>
        <taxon>Bacteria</taxon>
        <taxon>Pseudomonadati</taxon>
        <taxon>Pseudomonadota</taxon>
        <taxon>Gammaproteobacteria</taxon>
        <taxon>Moraxellales</taxon>
        <taxon>Moraxellaceae</taxon>
        <taxon>Acinetobacter</taxon>
    </lineage>
</organism>
<dbReference type="Proteomes" id="UP000280271">
    <property type="component" value="Unassembled WGS sequence"/>
</dbReference>
<evidence type="ECO:0000256" key="4">
    <source>
        <dbReference type="ARBA" id="ARBA00023239"/>
    </source>
</evidence>
<dbReference type="SMART" id="SM00947">
    <property type="entry name" value="Pro_CA"/>
    <property type="match status" value="1"/>
</dbReference>
<comment type="caution">
    <text evidence="7">The sequence shown here is derived from an EMBL/GenBank/DDBJ whole genome shotgun (WGS) entry which is preliminary data.</text>
</comment>
<dbReference type="EC" id="4.2.1.1" evidence="2 6"/>
<evidence type="ECO:0000256" key="5">
    <source>
        <dbReference type="ARBA" id="ARBA00048348"/>
    </source>
</evidence>
<accession>A0ABX9U061</accession>
<dbReference type="PROSITE" id="PS00705">
    <property type="entry name" value="PROK_CO2_ANHYDRASE_2"/>
    <property type="match status" value="1"/>
</dbReference>
<comment type="catalytic activity">
    <reaction evidence="5 6">
        <text>hydrogencarbonate + H(+) = CO2 + H2O</text>
        <dbReference type="Rhea" id="RHEA:10748"/>
        <dbReference type="ChEBI" id="CHEBI:15377"/>
        <dbReference type="ChEBI" id="CHEBI:15378"/>
        <dbReference type="ChEBI" id="CHEBI:16526"/>
        <dbReference type="ChEBI" id="CHEBI:17544"/>
        <dbReference type="EC" id="4.2.1.1"/>
    </reaction>
</comment>
<keyword evidence="4 6" id="KW-0456">Lyase</keyword>
<dbReference type="InterPro" id="IPR015892">
    <property type="entry name" value="Carbonic_anhydrase_CS"/>
</dbReference>
<protein>
    <recommendedName>
        <fullName evidence="2 6">Carbonic anhydrase</fullName>
        <ecNumber evidence="2 6">4.2.1.1</ecNumber>
    </recommendedName>
    <alternativeName>
        <fullName evidence="6">Carbonate dehydratase</fullName>
    </alternativeName>
</protein>
<dbReference type="PANTHER" id="PTHR11002:SF79">
    <property type="entry name" value="CARBONIC ANHYDRASE 2"/>
    <property type="match status" value="1"/>
</dbReference>
<dbReference type="InterPro" id="IPR001765">
    <property type="entry name" value="Carbonic_anhydrase"/>
</dbReference>
<dbReference type="RefSeq" id="WP_120374679.1">
    <property type="nucleotide sequence ID" value="NZ_RCHC01000001.1"/>
</dbReference>
<dbReference type="EMBL" id="RCHC01000001">
    <property type="protein sequence ID" value="RLL24601.1"/>
    <property type="molecule type" value="Genomic_DNA"/>
</dbReference>
<keyword evidence="8" id="KW-1185">Reference proteome</keyword>
<dbReference type="PROSITE" id="PS00704">
    <property type="entry name" value="PROK_CO2_ANHYDRASE_1"/>
    <property type="match status" value="1"/>
</dbReference>
<evidence type="ECO:0000256" key="2">
    <source>
        <dbReference type="ARBA" id="ARBA00012925"/>
    </source>
</evidence>
<dbReference type="InterPro" id="IPR036874">
    <property type="entry name" value="Carbonic_anhydrase_sf"/>
</dbReference>
<dbReference type="Gene3D" id="3.40.1050.10">
    <property type="entry name" value="Carbonic anhydrase"/>
    <property type="match status" value="1"/>
</dbReference>
<evidence type="ECO:0000313" key="8">
    <source>
        <dbReference type="Proteomes" id="UP000280271"/>
    </source>
</evidence>
<dbReference type="PANTHER" id="PTHR11002">
    <property type="entry name" value="CARBONIC ANHYDRASE"/>
    <property type="match status" value="1"/>
</dbReference>
<name>A0ABX9U061_9GAMM</name>
<comment type="similarity">
    <text evidence="1 6">Belongs to the beta-class carbonic anhydrase family.</text>
</comment>
<evidence type="ECO:0000256" key="3">
    <source>
        <dbReference type="ARBA" id="ARBA00022833"/>
    </source>
</evidence>
<keyword evidence="3 6" id="KW-0862">Zinc</keyword>
<comment type="function">
    <text evidence="6">Reversible hydration of carbon dioxide.</text>
</comment>
<dbReference type="Pfam" id="PF00484">
    <property type="entry name" value="Pro_CA"/>
    <property type="match status" value="1"/>
</dbReference>